<dbReference type="InterPro" id="IPR043502">
    <property type="entry name" value="DNA/RNA_pol_sf"/>
</dbReference>
<dbReference type="PANTHER" id="PTHR11439:SF502">
    <property type="entry name" value="SECRETED RXLR EFFECTOR PROTEIN 161-LIKE"/>
    <property type="match status" value="1"/>
</dbReference>
<dbReference type="AlphaFoldDB" id="A0A6A3C0X0"/>
<evidence type="ECO:0000313" key="2">
    <source>
        <dbReference type="EMBL" id="KAE8722616.1"/>
    </source>
</evidence>
<proteinExistence type="predicted"/>
<accession>A0A6A3C0X0</accession>
<organism evidence="2 3">
    <name type="scientific">Hibiscus syriacus</name>
    <name type="common">Rose of Sharon</name>
    <dbReference type="NCBI Taxonomy" id="106335"/>
    <lineage>
        <taxon>Eukaryota</taxon>
        <taxon>Viridiplantae</taxon>
        <taxon>Streptophyta</taxon>
        <taxon>Embryophyta</taxon>
        <taxon>Tracheophyta</taxon>
        <taxon>Spermatophyta</taxon>
        <taxon>Magnoliopsida</taxon>
        <taxon>eudicotyledons</taxon>
        <taxon>Gunneridae</taxon>
        <taxon>Pentapetalae</taxon>
        <taxon>rosids</taxon>
        <taxon>malvids</taxon>
        <taxon>Malvales</taxon>
        <taxon>Malvaceae</taxon>
        <taxon>Malvoideae</taxon>
        <taxon>Hibiscus</taxon>
    </lineage>
</organism>
<evidence type="ECO:0000313" key="3">
    <source>
        <dbReference type="Proteomes" id="UP000436088"/>
    </source>
</evidence>
<dbReference type="SUPFAM" id="SSF56672">
    <property type="entry name" value="DNA/RNA polymerases"/>
    <property type="match status" value="1"/>
</dbReference>
<feature type="domain" description="Reverse transcriptase Ty1/copia-type" evidence="1">
    <location>
        <begin position="204"/>
        <end position="305"/>
    </location>
</feature>
<evidence type="ECO:0000259" key="1">
    <source>
        <dbReference type="Pfam" id="PF07727"/>
    </source>
</evidence>
<reference evidence="2" key="1">
    <citation type="submission" date="2019-09" db="EMBL/GenBank/DDBJ databases">
        <title>Draft genome information of white flower Hibiscus syriacus.</title>
        <authorList>
            <person name="Kim Y.-M."/>
        </authorList>
    </citation>
    <scope>NUCLEOTIDE SEQUENCE [LARGE SCALE GENOMIC DNA]</scope>
    <source>
        <strain evidence="2">YM2019G1</strain>
    </source>
</reference>
<dbReference type="Proteomes" id="UP000436088">
    <property type="component" value="Unassembled WGS sequence"/>
</dbReference>
<protein>
    <recommendedName>
        <fullName evidence="1">Reverse transcriptase Ty1/copia-type domain-containing protein</fullName>
    </recommendedName>
</protein>
<comment type="caution">
    <text evidence="2">The sequence shown here is derived from an EMBL/GenBank/DDBJ whole genome shotgun (WGS) entry which is preliminary data.</text>
</comment>
<name>A0A6A3C0X0_HIBSY</name>
<dbReference type="PANTHER" id="PTHR11439">
    <property type="entry name" value="GAG-POL-RELATED RETROTRANSPOSON"/>
    <property type="match status" value="1"/>
</dbReference>
<dbReference type="Pfam" id="PF07727">
    <property type="entry name" value="RVT_2"/>
    <property type="match status" value="1"/>
</dbReference>
<dbReference type="InterPro" id="IPR013103">
    <property type="entry name" value="RVT_2"/>
</dbReference>
<keyword evidence="3" id="KW-1185">Reference proteome</keyword>
<gene>
    <name evidence="2" type="ORF">F3Y22_tig00013915pilonHSYRG00008</name>
</gene>
<sequence length="394" mass="44730">MTHMEAYFNSLDQSFKTSVKLGNGATVQVQGKGSICVNTPQGDRVFNLESKKVVVTRDVTFDEGSYWNCEKNDVQKHDPPMFEEVFTTDDIENDENSDSFDTANTTNAEVVKTKSLANMDERCNFIFAEPTSFIEASKVPEWIDAMKAKTSAIEKNGTWFLIDRPNDNNVIGGVDYGDTFAPFARLDTIRLLIAIPRAIGLECFIVAGKEHQVYKLKKTFYSLKQAPRVWYYRIDSYLQKLGFQRSINKATLYLKKDENVDFLVISLYVDDLLVMGSNDKVVSEFKLSMQEEFEMSNLVDSPFPLNFKLSKNDGEKLDDPFIFKSIVGSLLYLTATRPDLMFLTMLLSRFLSSPTDVHLGVAKRVLKYVKSTMCEGMNYLKTGSVLLNEYSDTD</sequence>
<dbReference type="EMBL" id="VEPZ02000560">
    <property type="protein sequence ID" value="KAE8722616.1"/>
    <property type="molecule type" value="Genomic_DNA"/>
</dbReference>